<evidence type="ECO:0000256" key="1">
    <source>
        <dbReference type="ARBA" id="ARBA00006754"/>
    </source>
</evidence>
<dbReference type="InterPro" id="IPR041522">
    <property type="entry name" value="CdaR_GGDEF"/>
</dbReference>
<evidence type="ECO:0000259" key="3">
    <source>
        <dbReference type="Pfam" id="PF17853"/>
    </source>
</evidence>
<dbReference type="Pfam" id="PF13556">
    <property type="entry name" value="HTH_30"/>
    <property type="match status" value="1"/>
</dbReference>
<dbReference type="STRING" id="1479485.DA73_0229070"/>
<proteinExistence type="inferred from homology"/>
<dbReference type="Proteomes" id="UP000029738">
    <property type="component" value="Unassembled WGS sequence"/>
</dbReference>
<accession>A0A0C1N7S1</accession>
<dbReference type="PANTHER" id="PTHR33744">
    <property type="entry name" value="CARBOHYDRATE DIACID REGULATOR"/>
    <property type="match status" value="1"/>
</dbReference>
<evidence type="ECO:0000313" key="5">
    <source>
        <dbReference type="EMBL" id="KIE08596.1"/>
    </source>
</evidence>
<reference evidence="5" key="1">
    <citation type="journal article" date="2015" name="Genome Announc.">
        <title>Draft Genome Sequence of Tolypothrix boutellei Strain VB521301.</title>
        <authorList>
            <person name="Chandrababunaidu M.M."/>
            <person name="Singh D."/>
            <person name="Sen D."/>
            <person name="Bhan S."/>
            <person name="Das S."/>
            <person name="Gupta A."/>
            <person name="Adhikary S.P."/>
            <person name="Tripathy S."/>
        </authorList>
    </citation>
    <scope>NUCLEOTIDE SEQUENCE</scope>
    <source>
        <strain evidence="5">VB521301</strain>
    </source>
</reference>
<organism evidence="5">
    <name type="scientific">Tolypothrix bouteillei VB521301</name>
    <dbReference type="NCBI Taxonomy" id="1479485"/>
    <lineage>
        <taxon>Bacteria</taxon>
        <taxon>Bacillati</taxon>
        <taxon>Cyanobacteriota</taxon>
        <taxon>Cyanophyceae</taxon>
        <taxon>Nostocales</taxon>
        <taxon>Tolypothrichaceae</taxon>
        <taxon>Tolypothrix</taxon>
    </lineage>
</organism>
<dbReference type="InterPro" id="IPR051448">
    <property type="entry name" value="CdaR-like_regulators"/>
</dbReference>
<gene>
    <name evidence="5" type="ORF">DA73_0229070</name>
    <name evidence="4" type="ORF">DA73_0400040295</name>
</gene>
<evidence type="ECO:0000313" key="6">
    <source>
        <dbReference type="Proteomes" id="UP000029738"/>
    </source>
</evidence>
<name>A0A0C1N7S1_9CYAN</name>
<dbReference type="AlphaFoldDB" id="A0A0C1N7S1"/>
<evidence type="ECO:0000259" key="2">
    <source>
        <dbReference type="Pfam" id="PF13556"/>
    </source>
</evidence>
<keyword evidence="6" id="KW-1185">Reference proteome</keyword>
<dbReference type="PANTHER" id="PTHR33744:SF15">
    <property type="entry name" value="CARBOHYDRATE DIACID REGULATOR"/>
    <property type="match status" value="1"/>
</dbReference>
<sequence>MTALLTTNAQFERVAKVIAERVAQLLCASVFVIDQHAIAIASSNPKLVGLSFDRICGKLSLNYLRVPFTFETHLGEVIIGKSPNGEAISPHLAQGIVELVVNQTTVIDALPNQHQFKNKFISDLLHGLADETTVFQYSKLLSLDLAPPRAVILIDASDYILGACETQLRRRVASVINSVVTFFHLPNDTICAYLGDGEVAVLKASDTKNLGSWANQGDVPEQCSSSWANLTALKRASEALLKQLRKDTDTSISIGVGRYHPGIRGHAQSYRDARAALSLGCRFHDRNQVHCLDGLGIAAFIGVADEQTKIELATYLLSPLNHEPELLATLDAFFAEDCCPSATANRLSIHRNTLSYRLEKITLLTGLDPRRFDNAVQIRLALLMRRLR</sequence>
<dbReference type="Pfam" id="PF17853">
    <property type="entry name" value="GGDEF_2"/>
    <property type="match status" value="1"/>
</dbReference>
<feature type="domain" description="PucR C-terminal helix-turn-helix" evidence="2">
    <location>
        <begin position="326"/>
        <end position="383"/>
    </location>
</feature>
<dbReference type="Gene3D" id="1.10.10.2840">
    <property type="entry name" value="PucR C-terminal helix-turn-helix domain"/>
    <property type="match status" value="1"/>
</dbReference>
<dbReference type="EMBL" id="JHEG04000002">
    <property type="protein sequence ID" value="KAF3883939.1"/>
    <property type="molecule type" value="Genomic_DNA"/>
</dbReference>
<dbReference type="OrthoDB" id="9792148at2"/>
<feature type="domain" description="CdaR GGDEF-like" evidence="3">
    <location>
        <begin position="129"/>
        <end position="278"/>
    </location>
</feature>
<dbReference type="EMBL" id="JHEG02000058">
    <property type="protein sequence ID" value="KIE08596.1"/>
    <property type="molecule type" value="Genomic_DNA"/>
</dbReference>
<comment type="similarity">
    <text evidence="1">Belongs to the CdaR family.</text>
</comment>
<comment type="caution">
    <text evidence="5">The sequence shown here is derived from an EMBL/GenBank/DDBJ whole genome shotgun (WGS) entry which is preliminary data.</text>
</comment>
<evidence type="ECO:0000313" key="4">
    <source>
        <dbReference type="EMBL" id="KAF3883939.1"/>
    </source>
</evidence>
<dbReference type="InterPro" id="IPR025736">
    <property type="entry name" value="PucR_C-HTH_dom"/>
</dbReference>
<reference evidence="4" key="2">
    <citation type="submission" date="2019-11" db="EMBL/GenBank/DDBJ databases">
        <title>Improved Assembly of Tolypothrix boutellei genome.</title>
        <authorList>
            <person name="Sarangi A.N."/>
            <person name="Mukherjee M."/>
            <person name="Ghosh S."/>
            <person name="Singh D."/>
            <person name="Das A."/>
            <person name="Kant S."/>
            <person name="Prusty A."/>
            <person name="Tripathy S."/>
        </authorList>
    </citation>
    <scope>NUCLEOTIDE SEQUENCE</scope>
    <source>
        <strain evidence="4">VB521301</strain>
    </source>
</reference>
<dbReference type="InterPro" id="IPR042070">
    <property type="entry name" value="PucR_C-HTH_sf"/>
</dbReference>
<dbReference type="RefSeq" id="WP_038092212.1">
    <property type="nucleotide sequence ID" value="NZ_JHEG04000002.1"/>
</dbReference>
<protein>
    <submittedName>
        <fullName evidence="5">CdaR family transcriptional regulator</fullName>
    </submittedName>
</protein>